<dbReference type="PROSITE" id="PS51608">
    <property type="entry name" value="SAM_MT_UBIE"/>
    <property type="match status" value="1"/>
</dbReference>
<keyword evidence="3 6" id="KW-0831">Ubiquinone biosynthesis</keyword>
<protein>
    <recommendedName>
        <fullName evidence="6">2-methoxy-6-polyprenyl-1,4-benzoquinol methylase, mitochondrial</fullName>
        <ecNumber evidence="6">2.1.1.201</ecNumber>
    </recommendedName>
    <alternativeName>
        <fullName evidence="6">Ubiquinone biosynthesis methyltransferase COQ5</fullName>
    </alternativeName>
</protein>
<evidence type="ECO:0000256" key="5">
    <source>
        <dbReference type="ARBA" id="ARBA00046387"/>
    </source>
</evidence>
<dbReference type="GO" id="GO:0008425">
    <property type="term" value="F:2-methoxy-6-polyprenyl-1,4-benzoquinol methyltransferase activity"/>
    <property type="evidence" value="ECO:0007669"/>
    <property type="project" value="UniProtKB-UniRule"/>
</dbReference>
<dbReference type="InterPro" id="IPR023576">
    <property type="entry name" value="UbiE/COQ5_MeTrFase_CS"/>
</dbReference>
<reference evidence="8" key="2">
    <citation type="submission" date="2020-08" db="EMBL/GenBank/DDBJ databases">
        <authorList>
            <person name="Kikuchi T."/>
        </authorList>
    </citation>
    <scope>NUCLEOTIDE SEQUENCE</scope>
    <source>
        <strain evidence="7">Ka4C1</strain>
    </source>
</reference>
<comment type="subcellular location">
    <subcellularLocation>
        <location evidence="6">Mitochondrion inner membrane</location>
        <topology evidence="6">Peripheral membrane protein</topology>
        <orientation evidence="6">Matrix side</orientation>
    </subcellularLocation>
</comment>
<evidence type="ECO:0000256" key="4">
    <source>
        <dbReference type="ARBA" id="ARBA00022691"/>
    </source>
</evidence>
<dbReference type="PANTHER" id="PTHR43591:SF24">
    <property type="entry name" value="2-METHOXY-6-POLYPRENYL-1,4-BENZOQUINOL METHYLASE, MITOCHONDRIAL"/>
    <property type="match status" value="1"/>
</dbReference>
<evidence type="ECO:0000313" key="7">
    <source>
        <dbReference type="EMBL" id="CAD5222273.1"/>
    </source>
</evidence>
<organism evidence="9 11">
    <name type="scientific">Bursaphelenchus xylophilus</name>
    <name type="common">Pinewood nematode worm</name>
    <name type="synonym">Aphelenchoides xylophilus</name>
    <dbReference type="NCBI Taxonomy" id="6326"/>
    <lineage>
        <taxon>Eukaryota</taxon>
        <taxon>Metazoa</taxon>
        <taxon>Ecdysozoa</taxon>
        <taxon>Nematoda</taxon>
        <taxon>Chromadorea</taxon>
        <taxon>Rhabditida</taxon>
        <taxon>Tylenchina</taxon>
        <taxon>Tylenchomorpha</taxon>
        <taxon>Aphelenchoidea</taxon>
        <taxon>Aphelenchoididae</taxon>
        <taxon>Bursaphelenchus</taxon>
    </lineage>
</organism>
<dbReference type="CDD" id="cd02440">
    <property type="entry name" value="AdoMet_MTases"/>
    <property type="match status" value="1"/>
</dbReference>
<keyword evidence="6" id="KW-0999">Mitochondrion inner membrane</keyword>
<evidence type="ECO:0000256" key="6">
    <source>
        <dbReference type="HAMAP-Rule" id="MF_03191"/>
    </source>
</evidence>
<dbReference type="InterPro" id="IPR029063">
    <property type="entry name" value="SAM-dependent_MTases_sf"/>
</dbReference>
<dbReference type="Proteomes" id="UP000582659">
    <property type="component" value="Unassembled WGS sequence"/>
</dbReference>
<sequence>MLLQRLVPQAIIAHCTRASSTHFGFEKVPEDEKASRVHTVFVNVAEKYDLMNDAMSAGIHRLWKDHFVEQLDVRKDWKIIDVAGGTGDIAFRIARKTAKTPGSTGDIVVCDINQKMLDVGQFRASQDKTLPDKFQWICGDAEKLPFADNSFDLYTIAFGIRNVTHVDKALEEAHRVLKPNGRFFCLEFSKVCSPLRPFYDLYSFNVIPQMGRLLANDYDSYKYLVESIRMFPDQEKFSEMIRTAGFKNITYQNLSFGVCAVHSGRK</sequence>
<keyword evidence="4 6" id="KW-0949">S-adenosyl-L-methionine</keyword>
<dbReference type="Proteomes" id="UP000095284">
    <property type="component" value="Unplaced"/>
</dbReference>
<keyword evidence="6" id="KW-0496">Mitochondrion</keyword>
<dbReference type="AlphaFoldDB" id="A0A1I7SQ63"/>
<feature type="binding site" evidence="6">
    <location>
        <begin position="140"/>
        <end position="141"/>
    </location>
    <ligand>
        <name>S-adenosyl-L-methionine</name>
        <dbReference type="ChEBI" id="CHEBI:59789"/>
    </ligand>
</feature>
<dbReference type="WBParaSite" id="BXY_1520800.1">
    <property type="protein sequence ID" value="BXY_1520800.1"/>
    <property type="gene ID" value="BXY_1520800"/>
</dbReference>
<evidence type="ECO:0000256" key="3">
    <source>
        <dbReference type="ARBA" id="ARBA00022688"/>
    </source>
</evidence>
<name>A0A1I7SQ63_BURXY</name>
<evidence type="ECO:0000313" key="11">
    <source>
        <dbReference type="WBParaSite" id="BXY_1520800.1"/>
    </source>
</evidence>
<dbReference type="EMBL" id="CAJFCV020000003">
    <property type="protein sequence ID" value="CAG9109648.1"/>
    <property type="molecule type" value="Genomic_DNA"/>
</dbReference>
<dbReference type="NCBIfam" id="NF001244">
    <property type="entry name" value="PRK00216.1-5"/>
    <property type="match status" value="1"/>
</dbReference>
<evidence type="ECO:0000256" key="2">
    <source>
        <dbReference type="ARBA" id="ARBA00022679"/>
    </source>
</evidence>
<comment type="pathway">
    <text evidence="6">Cofactor biosynthesis; ubiquinone biosynthesis.</text>
</comment>
<dbReference type="NCBIfam" id="NF001242">
    <property type="entry name" value="PRK00216.1-3"/>
    <property type="match status" value="1"/>
</dbReference>
<dbReference type="GO" id="GO:0032259">
    <property type="term" value="P:methylation"/>
    <property type="evidence" value="ECO:0007669"/>
    <property type="project" value="UniProtKB-KW"/>
</dbReference>
<dbReference type="InterPro" id="IPR004033">
    <property type="entry name" value="UbiE/COQ5_MeTrFase"/>
</dbReference>
<proteinExistence type="inferred from homology"/>
<dbReference type="NCBIfam" id="TIGR01934">
    <property type="entry name" value="MenG_MenH_UbiE"/>
    <property type="match status" value="1"/>
</dbReference>
<dbReference type="SMR" id="A0A1I7SQ63"/>
<keyword evidence="6" id="KW-0472">Membrane</keyword>
<reference evidence="11" key="1">
    <citation type="submission" date="2016-11" db="UniProtKB">
        <authorList>
            <consortium name="WormBaseParasite"/>
        </authorList>
    </citation>
    <scope>IDENTIFICATION</scope>
</reference>
<dbReference type="eggNOG" id="KOG1540">
    <property type="taxonomic scope" value="Eukaryota"/>
</dbReference>
<comment type="similarity">
    <text evidence="6">Belongs to the class I-like SAM-binding methyltransferase superfamily. MenG/UbiE family.</text>
</comment>
<comment type="function">
    <text evidence="6">Methyltransferase required for the conversion of 2-polyprenyl-6-methoxy-1,4-benzoquinol (DDMQH2) to 2-polyprenyl-3-methyl-6-methoxy-1,4-benzoquinol (DMQH2).</text>
</comment>
<dbReference type="EC" id="2.1.1.201" evidence="6"/>
<evidence type="ECO:0000313" key="9">
    <source>
        <dbReference type="Proteomes" id="UP000095284"/>
    </source>
</evidence>
<dbReference type="PROSITE" id="PS01183">
    <property type="entry name" value="UBIE_1"/>
    <property type="match status" value="1"/>
</dbReference>
<keyword evidence="10" id="KW-1185">Reference proteome</keyword>
<evidence type="ECO:0000256" key="1">
    <source>
        <dbReference type="ARBA" id="ARBA00022603"/>
    </source>
</evidence>
<keyword evidence="2 6" id="KW-0808">Transferase</keyword>
<comment type="catalytic activity">
    <reaction evidence="6">
        <text>a 2-methoxy-6-(all-trans-polyprenyl)benzene-1,4-diol + S-adenosyl-L-methionine = a 5-methoxy-2-methyl-3-(all-trans-polyprenyl)benzene-1,4-diol + S-adenosyl-L-homocysteine + H(+)</text>
        <dbReference type="Rhea" id="RHEA:28286"/>
        <dbReference type="Rhea" id="RHEA-COMP:10858"/>
        <dbReference type="Rhea" id="RHEA-COMP:10859"/>
        <dbReference type="ChEBI" id="CHEBI:15378"/>
        <dbReference type="ChEBI" id="CHEBI:57856"/>
        <dbReference type="ChEBI" id="CHEBI:59789"/>
        <dbReference type="ChEBI" id="CHEBI:84166"/>
        <dbReference type="ChEBI" id="CHEBI:84167"/>
        <dbReference type="EC" id="2.1.1.201"/>
    </reaction>
</comment>
<dbReference type="Proteomes" id="UP000659654">
    <property type="component" value="Unassembled WGS sequence"/>
</dbReference>
<comment type="caution">
    <text evidence="6">Lacks conserved residue(s) required for the propagation of feature annotation.</text>
</comment>
<dbReference type="Pfam" id="PF01209">
    <property type="entry name" value="Ubie_methyltran"/>
    <property type="match status" value="1"/>
</dbReference>
<feature type="binding site" evidence="6">
    <location>
        <position position="86"/>
    </location>
    <ligand>
        <name>S-adenosyl-L-methionine</name>
        <dbReference type="ChEBI" id="CHEBI:59789"/>
    </ligand>
</feature>
<accession>A0A1I7SQ63</accession>
<dbReference type="HAMAP" id="MF_01813">
    <property type="entry name" value="MenG_UbiE_methyltr"/>
    <property type="match status" value="1"/>
</dbReference>
<dbReference type="FunFam" id="3.40.50.150:FF:000064">
    <property type="entry name" value="2-methoxy-6-polyprenyl-1,4-benzoquinol methylase, mitochondrial"/>
    <property type="match status" value="1"/>
</dbReference>
<dbReference type="SUPFAM" id="SSF53335">
    <property type="entry name" value="S-adenosyl-L-methionine-dependent methyltransferases"/>
    <property type="match status" value="1"/>
</dbReference>
<gene>
    <name evidence="7" type="ORF">BXYJ_LOCUS7241</name>
</gene>
<evidence type="ECO:0000313" key="10">
    <source>
        <dbReference type="Proteomes" id="UP000659654"/>
    </source>
</evidence>
<feature type="binding site" evidence="6">
    <location>
        <position position="111"/>
    </location>
    <ligand>
        <name>S-adenosyl-L-methionine</name>
        <dbReference type="ChEBI" id="CHEBI:59789"/>
    </ligand>
</feature>
<dbReference type="GO" id="GO:0031314">
    <property type="term" value="C:extrinsic component of mitochondrial inner membrane"/>
    <property type="evidence" value="ECO:0007669"/>
    <property type="project" value="UniProtKB-UniRule"/>
</dbReference>
<dbReference type="Gene3D" id="3.40.50.150">
    <property type="entry name" value="Vaccinia Virus protein VP39"/>
    <property type="match status" value="1"/>
</dbReference>
<dbReference type="PANTHER" id="PTHR43591">
    <property type="entry name" value="METHYLTRANSFERASE"/>
    <property type="match status" value="1"/>
</dbReference>
<keyword evidence="1 6" id="KW-0489">Methyltransferase</keyword>
<comment type="subunit">
    <text evidence="5">Component of a multi-subunit COQ enzyme complex, composed of at least COQ3, COQ4, COQ5, COQ6, COQ7 and COQ9. Interacts with PYURF; the interaction is direct, stabilizes COQ5 protein and associates PYURF with COQ enzyme complex.</text>
</comment>
<dbReference type="OrthoDB" id="6329284at2759"/>
<dbReference type="UniPathway" id="UPA00232"/>
<evidence type="ECO:0000313" key="8">
    <source>
        <dbReference type="EMBL" id="CAG9109648.1"/>
    </source>
</evidence>
<dbReference type="EMBL" id="CAJFDI010000003">
    <property type="protein sequence ID" value="CAD5222273.1"/>
    <property type="molecule type" value="Genomic_DNA"/>
</dbReference>